<comment type="subcellular location">
    <subcellularLocation>
        <location evidence="1 11">Cell outer membrane</location>
        <topology evidence="1 11">Multi-pass membrane protein</topology>
    </subcellularLocation>
</comment>
<organism evidence="15 16">
    <name type="scientific">Bacteroides sedimenti</name>
    <dbReference type="NCBI Taxonomy" id="2136147"/>
    <lineage>
        <taxon>Bacteria</taxon>
        <taxon>Pseudomonadati</taxon>
        <taxon>Bacteroidota</taxon>
        <taxon>Bacteroidia</taxon>
        <taxon>Bacteroidales</taxon>
        <taxon>Bacteroidaceae</taxon>
        <taxon>Bacteroides</taxon>
    </lineage>
</organism>
<keyword evidence="15" id="KW-0675">Receptor</keyword>
<gene>
    <name evidence="15" type="ORF">BSYN_13020</name>
</gene>
<evidence type="ECO:0000256" key="10">
    <source>
        <dbReference type="ARBA" id="ARBA00023237"/>
    </source>
</evidence>
<dbReference type="Gene3D" id="2.40.170.20">
    <property type="entry name" value="TonB-dependent receptor, beta-barrel domain"/>
    <property type="match status" value="1"/>
</dbReference>
<dbReference type="Pfam" id="PF07715">
    <property type="entry name" value="Plug"/>
    <property type="match status" value="1"/>
</dbReference>
<accession>A0ABM8IG82</accession>
<keyword evidence="6" id="KW-0408">Iron</keyword>
<dbReference type="PANTHER" id="PTHR32552">
    <property type="entry name" value="FERRICHROME IRON RECEPTOR-RELATED"/>
    <property type="match status" value="1"/>
</dbReference>
<dbReference type="InterPro" id="IPR039426">
    <property type="entry name" value="TonB-dep_rcpt-like"/>
</dbReference>
<evidence type="ECO:0000256" key="1">
    <source>
        <dbReference type="ARBA" id="ARBA00004571"/>
    </source>
</evidence>
<reference evidence="15 16" key="1">
    <citation type="submission" date="2023-04" db="EMBL/GenBank/DDBJ databases">
        <title>Draft genome sequence of acteroides sedimenti strain YN3PY1.</title>
        <authorList>
            <person name="Yoshida N."/>
        </authorList>
    </citation>
    <scope>NUCLEOTIDE SEQUENCE [LARGE SCALE GENOMIC DNA]</scope>
    <source>
        <strain evidence="15 16">YN3PY1</strain>
    </source>
</reference>
<keyword evidence="10 11" id="KW-0998">Cell outer membrane</keyword>
<comment type="similarity">
    <text evidence="11 12">Belongs to the TonB-dependent receptor family.</text>
</comment>
<evidence type="ECO:0000256" key="12">
    <source>
        <dbReference type="RuleBase" id="RU003357"/>
    </source>
</evidence>
<keyword evidence="16" id="KW-1185">Reference proteome</keyword>
<feature type="domain" description="TonB-dependent receptor-like beta-barrel" evidence="13">
    <location>
        <begin position="168"/>
        <end position="634"/>
    </location>
</feature>
<dbReference type="InterPro" id="IPR036942">
    <property type="entry name" value="Beta-barrel_TonB_sf"/>
</dbReference>
<proteinExistence type="inferred from homology"/>
<evidence type="ECO:0000256" key="3">
    <source>
        <dbReference type="ARBA" id="ARBA00022452"/>
    </source>
</evidence>
<dbReference type="PANTHER" id="PTHR32552:SF81">
    <property type="entry name" value="TONB-DEPENDENT OUTER MEMBRANE RECEPTOR"/>
    <property type="match status" value="1"/>
</dbReference>
<keyword evidence="5 11" id="KW-0812">Transmembrane</keyword>
<dbReference type="PROSITE" id="PS52016">
    <property type="entry name" value="TONB_DEPENDENT_REC_3"/>
    <property type="match status" value="1"/>
</dbReference>
<evidence type="ECO:0000256" key="6">
    <source>
        <dbReference type="ARBA" id="ARBA00023004"/>
    </source>
</evidence>
<evidence type="ECO:0000259" key="13">
    <source>
        <dbReference type="Pfam" id="PF00593"/>
    </source>
</evidence>
<evidence type="ECO:0000256" key="7">
    <source>
        <dbReference type="ARBA" id="ARBA00023065"/>
    </source>
</evidence>
<protein>
    <submittedName>
        <fullName evidence="15">TonB-dependent receptor</fullName>
    </submittedName>
</protein>
<evidence type="ECO:0000256" key="2">
    <source>
        <dbReference type="ARBA" id="ARBA00022448"/>
    </source>
</evidence>
<dbReference type="Pfam" id="PF00593">
    <property type="entry name" value="TonB_dep_Rec_b-barrel"/>
    <property type="match status" value="1"/>
</dbReference>
<keyword evidence="7" id="KW-0406">Ion transport</keyword>
<name>A0ABM8IG82_9BACE</name>
<evidence type="ECO:0000256" key="4">
    <source>
        <dbReference type="ARBA" id="ARBA00022496"/>
    </source>
</evidence>
<evidence type="ECO:0000313" key="15">
    <source>
        <dbReference type="EMBL" id="BEG99037.1"/>
    </source>
</evidence>
<evidence type="ECO:0000256" key="9">
    <source>
        <dbReference type="ARBA" id="ARBA00023136"/>
    </source>
</evidence>
<keyword evidence="8 12" id="KW-0798">TonB box</keyword>
<dbReference type="InterPro" id="IPR012910">
    <property type="entry name" value="Plug_dom"/>
</dbReference>
<evidence type="ECO:0000256" key="11">
    <source>
        <dbReference type="PROSITE-ProRule" id="PRU01360"/>
    </source>
</evidence>
<evidence type="ECO:0000256" key="8">
    <source>
        <dbReference type="ARBA" id="ARBA00023077"/>
    </source>
</evidence>
<sequence length="669" mass="75537">MKSNPIENDTLKKPHVVLDEVVITSYKEKKNIREIPASVSLVSLSEIRNKNIMDVKEISSYVPNLFIPDYGSKLTSPVYIRGIGSKINAPSVGLYVDGIPFFEKSVFDFDMNEVERVEVLRGPQGTLYGRNTMGGIINVYTKNPLIYQGATLSATAGNYGQTRFSGSYYGKLNDSFGYSVAGSYKHTDGFFKNMYTGSMADNQNSASGKLKLFWKKSPRFNSNLMVNYEYSDQGGYPYGLMDLKTGEIGDVNYNRYSSYRRGVLTSGLTMNYSFDKFLLKSVTGYQYFDDRQAIDQDFTTKDLYFVTQTQRQHMISEELEMRSAGDSRYTWLNGFFAFHQSSVSEVKVLPIVKDYNAPTDGFAFYHQSTLKDLILEKLSATVGLRLDYEKSSQDYDYVKIVSDVTQPVQSLDTKLDFSKLTPKFSLQYQFTPNNMAYATVTNGYKTGGFNTSFDADKDQTFKPETSWNYEVGGKFSFFGDRLKGDASLFYIDWRNQQISQPLASGKGLMLRNAGKSYSKGVELAMQGNVCKGLNLQMSYGYTEAKFRSYISGANDFSGNYIPYIPRQTMMLGGDYTLNLNSRFIEQLVFSTQYIGTGKLYWNDKNSVNQGYYGILNGKVSARKGNLMVDFWIKNATSTHYTAFYLESLGNSFGQKGKPMTLGTTISYSF</sequence>
<dbReference type="CDD" id="cd01347">
    <property type="entry name" value="ligand_gated_channel"/>
    <property type="match status" value="1"/>
</dbReference>
<dbReference type="Proteomes" id="UP001496674">
    <property type="component" value="Chromosome"/>
</dbReference>
<keyword evidence="2 11" id="KW-0813">Transport</keyword>
<evidence type="ECO:0000259" key="14">
    <source>
        <dbReference type="Pfam" id="PF07715"/>
    </source>
</evidence>
<dbReference type="SUPFAM" id="SSF56935">
    <property type="entry name" value="Porins"/>
    <property type="match status" value="1"/>
</dbReference>
<keyword evidence="4" id="KW-0410">Iron transport</keyword>
<keyword evidence="9 11" id="KW-0472">Membrane</keyword>
<dbReference type="InterPro" id="IPR000531">
    <property type="entry name" value="Beta-barrel_TonB"/>
</dbReference>
<dbReference type="EMBL" id="AP028055">
    <property type="protein sequence ID" value="BEG99037.1"/>
    <property type="molecule type" value="Genomic_DNA"/>
</dbReference>
<evidence type="ECO:0000256" key="5">
    <source>
        <dbReference type="ARBA" id="ARBA00022692"/>
    </source>
</evidence>
<keyword evidence="3 11" id="KW-1134">Transmembrane beta strand</keyword>
<feature type="domain" description="TonB-dependent receptor plug" evidence="14">
    <location>
        <begin position="32"/>
        <end position="136"/>
    </location>
</feature>
<evidence type="ECO:0000313" key="16">
    <source>
        <dbReference type="Proteomes" id="UP001496674"/>
    </source>
</evidence>